<feature type="domain" description="NERD" evidence="1">
    <location>
        <begin position="20"/>
        <end position="118"/>
    </location>
</feature>
<dbReference type="Proteomes" id="UP000003676">
    <property type="component" value="Unassembled WGS sequence"/>
</dbReference>
<dbReference type="InterPro" id="IPR027417">
    <property type="entry name" value="P-loop_NTPase"/>
</dbReference>
<dbReference type="InterPro" id="IPR011528">
    <property type="entry name" value="NERD"/>
</dbReference>
<evidence type="ECO:0000313" key="3">
    <source>
        <dbReference type="Proteomes" id="UP000003676"/>
    </source>
</evidence>
<organism evidence="2 3">
    <name type="scientific">Desulfovibrio piger ATCC 29098</name>
    <dbReference type="NCBI Taxonomy" id="411464"/>
    <lineage>
        <taxon>Bacteria</taxon>
        <taxon>Pseudomonadati</taxon>
        <taxon>Thermodesulfobacteriota</taxon>
        <taxon>Desulfovibrionia</taxon>
        <taxon>Desulfovibrionales</taxon>
        <taxon>Desulfovibrionaceae</taxon>
        <taxon>Desulfovibrio</taxon>
    </lineage>
</organism>
<dbReference type="RefSeq" id="WP_006006781.1">
    <property type="nucleotide sequence ID" value="NZ_DS996359.1"/>
</dbReference>
<proteinExistence type="predicted"/>
<dbReference type="AlphaFoldDB" id="B6WUK7"/>
<gene>
    <name evidence="2" type="ORF">DESPIG_01750</name>
</gene>
<reference evidence="2 3" key="2">
    <citation type="submission" date="2008-10" db="EMBL/GenBank/DDBJ databases">
        <authorList>
            <person name="Fulton L."/>
            <person name="Clifton S."/>
            <person name="Fulton B."/>
            <person name="Xu J."/>
            <person name="Minx P."/>
            <person name="Pepin K.H."/>
            <person name="Johnson M."/>
            <person name="Bhonagiri V."/>
            <person name="Nash W.E."/>
            <person name="Mardis E.R."/>
            <person name="Wilson R.K."/>
        </authorList>
    </citation>
    <scope>NUCLEOTIDE SEQUENCE [LARGE SCALE GENOMIC DNA]</scope>
    <source>
        <strain evidence="2 3">ATCC 29098</strain>
    </source>
</reference>
<dbReference type="SUPFAM" id="SSF52540">
    <property type="entry name" value="P-loop containing nucleoside triphosphate hydrolases"/>
    <property type="match status" value="1"/>
</dbReference>
<comment type="caution">
    <text evidence="2">The sequence shown here is derived from an EMBL/GenBank/DDBJ whole genome shotgun (WGS) entry which is preliminary data.</text>
</comment>
<reference evidence="2 3" key="1">
    <citation type="submission" date="2008-10" db="EMBL/GenBank/DDBJ databases">
        <title>Draft genome sequence of Desulvovibrio piger (ATCC 29098).</title>
        <authorList>
            <person name="Sudarsanam P."/>
            <person name="Ley R."/>
            <person name="Guruge J."/>
            <person name="Turnbaugh P.J."/>
            <person name="Mahowald M."/>
            <person name="Liep D."/>
            <person name="Gordon J."/>
        </authorList>
    </citation>
    <scope>NUCLEOTIDE SEQUENCE [LARGE SCALE GENOMIC DNA]</scope>
    <source>
        <strain evidence="2 3">ATCC 29098</strain>
    </source>
</reference>
<name>B6WUK7_9BACT</name>
<sequence>MATVFPDFTTISRLRTPATEGEFYILECLASNLSSDYEIFFNPFLDGDRPDIVILKKGCCVIIVEVKDWNLSSYNIDANNKWFIHNSAGKEVKIKSPMAQVFHYKNNIYNLHIPSLGYQNIINKNFYKIISPFVYFHNATVKDLNQIYSFAFETVRNDMAVLNKDRRNMGCDEKCQQEYENRYIFLKSKQYKLERDFYMSFCRENVDKFIRKVLKVGSKYDVLFDDSIYNDFKRRLSPSEWTGKQGIPIEFTKEQKKYIKSIKGERKRIRGVSGCGKSMILGARALDAYSQHKNVLILTFNLTLRNLIRDRLSYLNYHLYNNEIDVNRIEISNYHHFFVSKLNEYGIEPDEGLYDPNLYIKRNIFKGCEIEKYDSIFIDEIQDYEKEWIYIIRDYFLAKDGEMVLWGDFCQNIYNREVSLCEGNLLEDKSPPPADDFLFPRIDGFGRWFAMTKSLRSKNRFLPSMFYKFQKVFLLNKYKNIEFFDDSIGILTSDIFRCNVYNIDDVGWIAEDIDKMMRQYKFIPNDTTILSSQKKILEEIEEFFSTREKVLTTFITKSEKRRIDMMGCRSEMERKVNLLHMERAKKYGFNLNSGVIKISTIQSFKGMENKNIFCIFNKDDSLEIIYTAITRASVNLVVYIEHGSPYLDFFEKMNQESMQ</sequence>
<dbReference type="eggNOG" id="COG0210">
    <property type="taxonomic scope" value="Bacteria"/>
</dbReference>
<accession>B6WUK7</accession>
<evidence type="ECO:0000313" key="2">
    <source>
        <dbReference type="EMBL" id="EEB33338.1"/>
    </source>
</evidence>
<dbReference type="HOGENOM" id="CLU_016837_0_0_7"/>
<protein>
    <recommendedName>
        <fullName evidence="1">NERD domain-containing protein</fullName>
    </recommendedName>
</protein>
<evidence type="ECO:0000259" key="1">
    <source>
        <dbReference type="Pfam" id="PF08378"/>
    </source>
</evidence>
<dbReference type="Pfam" id="PF08378">
    <property type="entry name" value="NERD"/>
    <property type="match status" value="1"/>
</dbReference>
<dbReference type="OrthoDB" id="5441773at2"/>
<dbReference type="EMBL" id="ABXU01000055">
    <property type="protein sequence ID" value="EEB33338.1"/>
    <property type="molecule type" value="Genomic_DNA"/>
</dbReference>
<dbReference type="Gene3D" id="3.40.50.300">
    <property type="entry name" value="P-loop containing nucleotide triphosphate hydrolases"/>
    <property type="match status" value="2"/>
</dbReference>